<dbReference type="RefSeq" id="WP_096651358.1">
    <property type="nucleotide sequence ID" value="NZ_NWUX01000006.1"/>
</dbReference>
<dbReference type="AlphaFoldDB" id="A0A2A4HPM8"/>
<dbReference type="EMBL" id="NWUX01000006">
    <property type="protein sequence ID" value="PCF96004.1"/>
    <property type="molecule type" value="Genomic_DNA"/>
</dbReference>
<feature type="signal peptide" evidence="1">
    <location>
        <begin position="1"/>
        <end position="26"/>
    </location>
</feature>
<evidence type="ECO:0000313" key="3">
    <source>
        <dbReference type="EMBL" id="PCF96004.1"/>
    </source>
</evidence>
<dbReference type="InterPro" id="IPR025512">
    <property type="entry name" value="DUF4399"/>
</dbReference>
<dbReference type="Proteomes" id="UP000218677">
    <property type="component" value="Unassembled WGS sequence"/>
</dbReference>
<sequence>MKTVKQGTGRWLIALGLAMLAIPAIAGEGVSFVTPEDGAEVSSPIQVEMAVTGMDIEPAGTMKDGTGHHHLLIDAGPIAKGEVVPTDDTHIHFGGGQTSYELSLPPGEYTLTLQFADGAHLSYGPDWSSTITVNVVE</sequence>
<gene>
    <name evidence="3" type="ORF">CPA45_09760</name>
</gene>
<keyword evidence="4" id="KW-1185">Reference proteome</keyword>
<feature type="chain" id="PRO_5013399779" evidence="1">
    <location>
        <begin position="27"/>
        <end position="137"/>
    </location>
</feature>
<evidence type="ECO:0000313" key="4">
    <source>
        <dbReference type="Proteomes" id="UP000218677"/>
    </source>
</evidence>
<reference evidence="4" key="1">
    <citation type="submission" date="2017-09" db="EMBL/GenBank/DDBJ databases">
        <authorList>
            <person name="Cho G.-S."/>
            <person name="Oguntoyinbo F.A."/>
            <person name="Cnockaert M."/>
            <person name="Kabisch J."/>
            <person name="Neve H."/>
            <person name="Bockelmann W."/>
            <person name="Wenning M."/>
            <person name="Franz C.M."/>
            <person name="Vandamme P."/>
        </authorList>
    </citation>
    <scope>NUCLEOTIDE SEQUENCE [LARGE SCALE GENOMIC DNA]</scope>
    <source>
        <strain evidence="4">MBT G8648</strain>
    </source>
</reference>
<dbReference type="Pfam" id="PF14347">
    <property type="entry name" value="DUF4399"/>
    <property type="match status" value="1"/>
</dbReference>
<dbReference type="OrthoDB" id="531568at2"/>
<accession>A0A2A4HPM8</accession>
<evidence type="ECO:0000256" key="1">
    <source>
        <dbReference type="SAM" id="SignalP"/>
    </source>
</evidence>
<proteinExistence type="predicted"/>
<protein>
    <submittedName>
        <fullName evidence="3">Rod shape-determining protein RodA</fullName>
    </submittedName>
</protein>
<feature type="domain" description="DUF4399" evidence="2">
    <location>
        <begin position="47"/>
        <end position="135"/>
    </location>
</feature>
<keyword evidence="1" id="KW-0732">Signal</keyword>
<comment type="caution">
    <text evidence="3">The sequence shown here is derived from an EMBL/GenBank/DDBJ whole genome shotgun (WGS) entry which is preliminary data.</text>
</comment>
<organism evidence="3 4">
    <name type="scientific">Vreelandella nigrificans</name>
    <dbReference type="NCBI Taxonomy" id="2042704"/>
    <lineage>
        <taxon>Bacteria</taxon>
        <taxon>Pseudomonadati</taxon>
        <taxon>Pseudomonadota</taxon>
        <taxon>Gammaproteobacteria</taxon>
        <taxon>Oceanospirillales</taxon>
        <taxon>Halomonadaceae</taxon>
        <taxon>Vreelandella</taxon>
    </lineage>
</organism>
<evidence type="ECO:0000259" key="2">
    <source>
        <dbReference type="Pfam" id="PF14347"/>
    </source>
</evidence>
<name>A0A2A4HPM8_9GAMM</name>